<evidence type="ECO:0000313" key="6">
    <source>
        <dbReference type="EMBL" id="ACZ43684.1"/>
    </source>
</evidence>
<protein>
    <submittedName>
        <fullName evidence="6">Glycosyl transferase family 2</fullName>
    </submittedName>
</protein>
<dbReference type="KEGG" id="ttr:Tter_2800"/>
<dbReference type="InterPro" id="IPR029044">
    <property type="entry name" value="Nucleotide-diphossugar_trans"/>
</dbReference>
<evidence type="ECO:0000256" key="2">
    <source>
        <dbReference type="ARBA" id="ARBA00006739"/>
    </source>
</evidence>
<comment type="pathway">
    <text evidence="1">Cell wall biogenesis; cell wall polysaccharide biosynthesis.</text>
</comment>
<comment type="similarity">
    <text evidence="2">Belongs to the glycosyltransferase 2 family.</text>
</comment>
<dbReference type="OrthoDB" id="9809116at2"/>
<dbReference type="RefSeq" id="WP_012876715.1">
    <property type="nucleotide sequence ID" value="NC_013526.1"/>
</dbReference>
<organism evidence="6 7">
    <name type="scientific">Thermobaculum terrenum (strain ATCC BAA-798 / CCMEE 7001 / YNP1)</name>
    <dbReference type="NCBI Taxonomy" id="525904"/>
    <lineage>
        <taxon>Bacteria</taxon>
        <taxon>Bacillati</taxon>
        <taxon>Chloroflexota</taxon>
        <taxon>Chloroflexia</taxon>
        <taxon>Candidatus Thermobaculales</taxon>
        <taxon>Candidatus Thermobaculaceae</taxon>
        <taxon>Thermobaculum</taxon>
    </lineage>
</organism>
<gene>
    <name evidence="6" type="ordered locus">Tter_2800</name>
</gene>
<dbReference type="AlphaFoldDB" id="D1CIW4"/>
<accession>D1CIW4</accession>
<dbReference type="PANTHER" id="PTHR43179">
    <property type="entry name" value="RHAMNOSYLTRANSFERASE WBBL"/>
    <property type="match status" value="1"/>
</dbReference>
<dbReference type="CAZy" id="GT2">
    <property type="family name" value="Glycosyltransferase Family 2"/>
</dbReference>
<dbReference type="Pfam" id="PF00535">
    <property type="entry name" value="Glycos_transf_2"/>
    <property type="match status" value="1"/>
</dbReference>
<dbReference type="Proteomes" id="UP000000323">
    <property type="component" value="Chromosome 2"/>
</dbReference>
<evidence type="ECO:0000256" key="4">
    <source>
        <dbReference type="ARBA" id="ARBA00022679"/>
    </source>
</evidence>
<dbReference type="SUPFAM" id="SSF53448">
    <property type="entry name" value="Nucleotide-diphospho-sugar transferases"/>
    <property type="match status" value="1"/>
</dbReference>
<evidence type="ECO:0000256" key="1">
    <source>
        <dbReference type="ARBA" id="ARBA00004776"/>
    </source>
</evidence>
<feature type="domain" description="Glycosyltransferase 2-like" evidence="5">
    <location>
        <begin position="5"/>
        <end position="145"/>
    </location>
</feature>
<evidence type="ECO:0000259" key="5">
    <source>
        <dbReference type="Pfam" id="PF00535"/>
    </source>
</evidence>
<dbReference type="PANTHER" id="PTHR43179:SF12">
    <property type="entry name" value="GALACTOFURANOSYLTRANSFERASE GLFT2"/>
    <property type="match status" value="1"/>
</dbReference>
<keyword evidence="4 6" id="KW-0808">Transferase</keyword>
<keyword evidence="7" id="KW-1185">Reference proteome</keyword>
<reference evidence="7" key="1">
    <citation type="journal article" date="2010" name="Stand. Genomic Sci.">
        <title>Complete genome sequence of 'Thermobaculum terrenum' type strain (YNP1).</title>
        <authorList>
            <person name="Kiss H."/>
            <person name="Cleland D."/>
            <person name="Lapidus A."/>
            <person name="Lucas S."/>
            <person name="Glavina Del Rio T."/>
            <person name="Nolan M."/>
            <person name="Tice H."/>
            <person name="Han C."/>
            <person name="Goodwin L."/>
            <person name="Pitluck S."/>
            <person name="Liolios K."/>
            <person name="Ivanova N."/>
            <person name="Mavromatis K."/>
            <person name="Ovchinnikova G."/>
            <person name="Pati A."/>
            <person name="Chen A."/>
            <person name="Palaniappan K."/>
            <person name="Land M."/>
            <person name="Hauser L."/>
            <person name="Chang Y."/>
            <person name="Jeffries C."/>
            <person name="Lu M."/>
            <person name="Brettin T."/>
            <person name="Detter J."/>
            <person name="Goker M."/>
            <person name="Tindall B."/>
            <person name="Beck B."/>
            <person name="McDermott T."/>
            <person name="Woyke T."/>
            <person name="Bristow J."/>
            <person name="Eisen J."/>
            <person name="Markowitz V."/>
            <person name="Hugenholtz P."/>
            <person name="Kyrpides N."/>
            <person name="Klenk H."/>
            <person name="Cheng J."/>
        </authorList>
    </citation>
    <scope>NUCLEOTIDE SEQUENCE [LARGE SCALE GENOMIC DNA]</scope>
    <source>
        <strain evidence="7">ATCC BAA-798 / YNP1</strain>
    </source>
</reference>
<dbReference type="InterPro" id="IPR001173">
    <property type="entry name" value="Glyco_trans_2-like"/>
</dbReference>
<dbReference type="STRING" id="525904.Tter_2800"/>
<dbReference type="GO" id="GO:0016757">
    <property type="term" value="F:glycosyltransferase activity"/>
    <property type="evidence" value="ECO:0007669"/>
    <property type="project" value="UniProtKB-KW"/>
</dbReference>
<proteinExistence type="inferred from homology"/>
<dbReference type="Gene3D" id="3.90.550.10">
    <property type="entry name" value="Spore Coat Polysaccharide Biosynthesis Protein SpsA, Chain A"/>
    <property type="match status" value="1"/>
</dbReference>
<dbReference type="HOGENOM" id="CLU_025996_3_0_0"/>
<dbReference type="EMBL" id="CP001826">
    <property type="protein sequence ID" value="ACZ43684.1"/>
    <property type="molecule type" value="Genomic_DNA"/>
</dbReference>
<keyword evidence="3" id="KW-0328">Glycosyltransferase</keyword>
<dbReference type="CDD" id="cd00761">
    <property type="entry name" value="Glyco_tranf_GTA_type"/>
    <property type="match status" value="1"/>
</dbReference>
<sequence length="309" mass="34907">MKVGICIATYRRPQALERCLRSLGEARIPQDAEIEVFVVDNDPTASAKRVVETLSPILTFPLHYCIEPRKGIPFARNKAARLAASCTFIAFIDDDETVHRDWLVHLLEAQRRFEADLVAGPALPVLDPQAPEWALTSRLFHKRRMPTGERIDWASTCNCLVRTSKLFEIPGPFDQRLANTGGSDRLLTLQLSRRGCKLVWCDEALVMDHIPLERTTAKWYLQRKYREGNTIAVCEALLPPNIRKGMHRVAAKALLSLVLTLPHTPRLIVPDTATRLKILGRLLTSIGILAGLLGHRYREYDRQPPNNTP</sequence>
<dbReference type="eggNOG" id="COG1215">
    <property type="taxonomic scope" value="Bacteria"/>
</dbReference>
<evidence type="ECO:0000256" key="3">
    <source>
        <dbReference type="ARBA" id="ARBA00022676"/>
    </source>
</evidence>
<name>D1CIW4_THET1</name>
<evidence type="ECO:0000313" key="7">
    <source>
        <dbReference type="Proteomes" id="UP000000323"/>
    </source>
</evidence>